<gene>
    <name evidence="1" type="ORF">JD81_04483</name>
</gene>
<dbReference type="EMBL" id="VLLP01000001">
    <property type="protein sequence ID" value="TWJ30934.1"/>
    <property type="molecule type" value="Genomic_DNA"/>
</dbReference>
<dbReference type="OrthoDB" id="3293184at2"/>
<sequence length="316" mass="35447">MTWEALKDVITLDRASFLIAFAALVVALHSAKQSRRNADAAERSAKFAEVQSQAAKAQSQSAREQAIESRAAAVEAGRSVEVAHVSVLEAARARIDSLAPKAVIAVEKVPWPPRLTEFAGAKGDRDRERSTEDLPITLNFMDDRFLRIAFTVRGIIINDGAHSMRVSPDGPAFISGYSPILGREVSIPPTVDPAWMEVLLKPGEAALFEWEASKILERWIESFDDPRKEPDLSARFVLSPGSKDQYLSTVDIVLDVEPIEPASWDKKSWRESLLASQWKIPEFSYTNRVRIGQPVRHYPEDVERLKRDLMPEMWSR</sequence>
<proteinExistence type="predicted"/>
<comment type="caution">
    <text evidence="1">The sequence shown here is derived from an EMBL/GenBank/DDBJ whole genome shotgun (WGS) entry which is preliminary data.</text>
</comment>
<dbReference type="Proteomes" id="UP000319728">
    <property type="component" value="Unassembled WGS sequence"/>
</dbReference>
<protein>
    <submittedName>
        <fullName evidence="1">Uncharacterized protein</fullName>
    </submittedName>
</protein>
<organism evidence="1 2">
    <name type="scientific">Micromonospora sagamiensis</name>
    <dbReference type="NCBI Taxonomy" id="47875"/>
    <lineage>
        <taxon>Bacteria</taxon>
        <taxon>Bacillati</taxon>
        <taxon>Actinomycetota</taxon>
        <taxon>Actinomycetes</taxon>
        <taxon>Micromonosporales</taxon>
        <taxon>Micromonosporaceae</taxon>
        <taxon>Micromonospora</taxon>
    </lineage>
</organism>
<name>A0A562WNH0_9ACTN</name>
<dbReference type="RefSeq" id="WP_145819523.1">
    <property type="nucleotide sequence ID" value="NZ_AP023438.1"/>
</dbReference>
<keyword evidence="2" id="KW-1185">Reference proteome</keyword>
<evidence type="ECO:0000313" key="2">
    <source>
        <dbReference type="Proteomes" id="UP000319728"/>
    </source>
</evidence>
<dbReference type="AlphaFoldDB" id="A0A562WNH0"/>
<evidence type="ECO:0000313" key="1">
    <source>
        <dbReference type="EMBL" id="TWJ30934.1"/>
    </source>
</evidence>
<reference evidence="1 2" key="1">
    <citation type="submission" date="2019-07" db="EMBL/GenBank/DDBJ databases">
        <title>R&amp;d 2014.</title>
        <authorList>
            <person name="Klenk H.-P."/>
        </authorList>
    </citation>
    <scope>NUCLEOTIDE SEQUENCE [LARGE SCALE GENOMIC DNA]</scope>
    <source>
        <strain evidence="1 2">DSM 43912</strain>
    </source>
</reference>
<accession>A0A562WNH0</accession>